<keyword evidence="2" id="KW-0717">Septation</keyword>
<comment type="function">
    <text evidence="4">Cell division protein that is part of the divisome complex and is recruited early to the Z-ring. Probably stimulates Z-ring formation, perhaps through the cross-linking of FtsZ protofilaments. Its function overlaps with FtsA.</text>
</comment>
<dbReference type="RefSeq" id="WP_014806279.1">
    <property type="nucleotide sequence ID" value="NZ_FSQZ01000001.1"/>
</dbReference>
<name>A0ABY1JC53_9BACT</name>
<dbReference type="PANTHER" id="PTHR35798:SF1">
    <property type="entry name" value="CELL DIVISION PROTEIN SEPF"/>
    <property type="match status" value="1"/>
</dbReference>
<evidence type="ECO:0000256" key="2">
    <source>
        <dbReference type="ARBA" id="ARBA00023210"/>
    </source>
</evidence>
<dbReference type="PANTHER" id="PTHR35798">
    <property type="entry name" value="CELL DIVISION PROTEIN SEPF"/>
    <property type="match status" value="1"/>
</dbReference>
<proteinExistence type="predicted"/>
<comment type="caution">
    <text evidence="5">The sequence shown here is derived from an EMBL/GenBank/DDBJ whole genome shotgun (WGS) entry which is preliminary data.</text>
</comment>
<evidence type="ECO:0000313" key="5">
    <source>
        <dbReference type="EMBL" id="SIN65185.1"/>
    </source>
</evidence>
<reference evidence="5 6" key="1">
    <citation type="submission" date="2016-11" db="EMBL/GenBank/DDBJ databases">
        <authorList>
            <person name="Varghese N."/>
            <person name="Submissions S."/>
        </authorList>
    </citation>
    <scope>NUCLEOTIDE SEQUENCE [LARGE SCALE GENOMIC DNA]</scope>
    <source>
        <strain evidence="5 6">DSM 20664</strain>
    </source>
</reference>
<dbReference type="Gene3D" id="3.30.110.150">
    <property type="entry name" value="SepF-like protein"/>
    <property type="match status" value="1"/>
</dbReference>
<dbReference type="InterPro" id="IPR023052">
    <property type="entry name" value="Cell_div_SepF"/>
</dbReference>
<dbReference type="InterPro" id="IPR007561">
    <property type="entry name" value="Cell_div_SepF/SepF-rel"/>
</dbReference>
<dbReference type="Pfam" id="PF04472">
    <property type="entry name" value="SepF"/>
    <property type="match status" value="1"/>
</dbReference>
<keyword evidence="6" id="KW-1185">Reference proteome</keyword>
<evidence type="ECO:0000313" key="6">
    <source>
        <dbReference type="Proteomes" id="UP000185093"/>
    </source>
</evidence>
<evidence type="ECO:0000256" key="4">
    <source>
        <dbReference type="ARBA" id="ARBA00044936"/>
    </source>
</evidence>
<keyword evidence="3" id="KW-0131">Cell cycle</keyword>
<dbReference type="EMBL" id="FSQZ01000001">
    <property type="protein sequence ID" value="SIN65185.1"/>
    <property type="molecule type" value="Genomic_DNA"/>
</dbReference>
<gene>
    <name evidence="5" type="ORF">SAMN05444368_0726</name>
</gene>
<keyword evidence="1" id="KW-0132">Cell division</keyword>
<organism evidence="5 6">
    <name type="scientific">Acetomicrobium flavidum</name>
    <dbReference type="NCBI Taxonomy" id="49896"/>
    <lineage>
        <taxon>Bacteria</taxon>
        <taxon>Thermotogati</taxon>
        <taxon>Synergistota</taxon>
        <taxon>Synergistia</taxon>
        <taxon>Synergistales</taxon>
        <taxon>Acetomicrobiaceae</taxon>
        <taxon>Acetomicrobium</taxon>
    </lineage>
</organism>
<evidence type="ECO:0000256" key="3">
    <source>
        <dbReference type="ARBA" id="ARBA00023306"/>
    </source>
</evidence>
<dbReference type="Proteomes" id="UP000185093">
    <property type="component" value="Unassembled WGS sequence"/>
</dbReference>
<dbReference type="InterPro" id="IPR038594">
    <property type="entry name" value="SepF-like_sf"/>
</dbReference>
<evidence type="ECO:0000256" key="1">
    <source>
        <dbReference type="ARBA" id="ARBA00022618"/>
    </source>
</evidence>
<accession>A0ABY1JC53</accession>
<sequence>MLERLLALLGISRQRDEWLSDDDLKPYGEEGQTSKSSPQRAAVVFCRGVICVERREDLAEALHNGQIIIVDLRNVDKGEGQSALDFICGVAYAMRGVVMRVAPAVFLATPDRNLVELWEEEKGVAHNHE</sequence>
<protein>
    <submittedName>
        <fullName evidence="5">Cell division inhibitor SepF</fullName>
    </submittedName>
</protein>